<keyword evidence="3" id="KW-0004">4Fe-4S</keyword>
<evidence type="ECO:0000256" key="7">
    <source>
        <dbReference type="ARBA" id="ARBA00023004"/>
    </source>
</evidence>
<proteinExistence type="inferred from homology"/>
<dbReference type="PANTHER" id="PTHR30352:SF4">
    <property type="entry name" value="PYRUVATE FORMATE-LYASE 2-ACTIVATING ENZYME"/>
    <property type="match status" value="1"/>
</dbReference>
<dbReference type="InterPro" id="IPR040074">
    <property type="entry name" value="BssD/PflA/YjjW"/>
</dbReference>
<feature type="domain" description="Radical SAM core" evidence="11">
    <location>
        <begin position="20"/>
        <end position="292"/>
    </location>
</feature>
<dbReference type="PROSITE" id="PS00198">
    <property type="entry name" value="4FE4S_FER_1"/>
    <property type="match status" value="2"/>
</dbReference>
<evidence type="ECO:0000256" key="5">
    <source>
        <dbReference type="ARBA" id="ARBA00022723"/>
    </source>
</evidence>
<dbReference type="GO" id="GO:0016491">
    <property type="term" value="F:oxidoreductase activity"/>
    <property type="evidence" value="ECO:0007669"/>
    <property type="project" value="UniProtKB-KW"/>
</dbReference>
<dbReference type="PROSITE" id="PS01087">
    <property type="entry name" value="RADICAL_ACTIVATING"/>
    <property type="match status" value="1"/>
</dbReference>
<feature type="domain" description="4Fe-4S ferredoxin-type" evidence="10">
    <location>
        <begin position="51"/>
        <end position="80"/>
    </location>
</feature>
<dbReference type="SFLD" id="SFLDG01066">
    <property type="entry name" value="organic_radical-activating_enz"/>
    <property type="match status" value="1"/>
</dbReference>
<gene>
    <name evidence="12" type="ORF">D2962_03005</name>
</gene>
<dbReference type="InterPro" id="IPR017900">
    <property type="entry name" value="4Fe4S_Fe_S_CS"/>
</dbReference>
<dbReference type="InterPro" id="IPR001989">
    <property type="entry name" value="Radical_activat_CS"/>
</dbReference>
<dbReference type="Pfam" id="PF04055">
    <property type="entry name" value="Radical_SAM"/>
    <property type="match status" value="1"/>
</dbReference>
<dbReference type="Proteomes" id="UP000280960">
    <property type="component" value="Chromosome"/>
</dbReference>
<dbReference type="GO" id="GO:0051539">
    <property type="term" value="F:4 iron, 4 sulfur cluster binding"/>
    <property type="evidence" value="ECO:0007669"/>
    <property type="project" value="UniProtKB-KW"/>
</dbReference>
<comment type="similarity">
    <text evidence="2">Belongs to the organic radical-activating enzymes family.</text>
</comment>
<dbReference type="GO" id="GO:0046872">
    <property type="term" value="F:metal ion binding"/>
    <property type="evidence" value="ECO:0007669"/>
    <property type="project" value="UniProtKB-KW"/>
</dbReference>
<dbReference type="InterPro" id="IPR017896">
    <property type="entry name" value="4Fe4S_Fe-S-bd"/>
</dbReference>
<dbReference type="InterPro" id="IPR034457">
    <property type="entry name" value="Organic_radical-activating"/>
</dbReference>
<dbReference type="EMBL" id="CP033169">
    <property type="protein sequence ID" value="AYO29710.1"/>
    <property type="molecule type" value="Genomic_DNA"/>
</dbReference>
<sequence>MRELKKTSGIICEIERYALNDGPGIRTLVFFKGCPLRCKWCSNPETHNFHPELYYYTHKCTFCGKCIAVCPYHAIRADYSRQKVITDRNICRTCGECIKACPTGARSAVGMEMTVEQVMEEVKKDIPFYLRGGGGVTLSGGEVLSRFEFALEILKKSREEFIDTAVETSGYAPWDVVKEVISYTDHVLIDIKHMDPLRHRELTGVENKLILDNIKKIDRSKVHYIIRIPLITGINDDESNIKAIKEFINGLKNLREVHLLPYHTLGKSKYEYLERIYELGHLVKPHKEKIYEAAQILKDSGLNVVVGG</sequence>
<protein>
    <submittedName>
        <fullName evidence="12">Glycyl-radical enzyme activating protein</fullName>
    </submittedName>
</protein>
<dbReference type="PIRSF" id="PIRSF000371">
    <property type="entry name" value="PFL_act_enz"/>
    <property type="match status" value="1"/>
</dbReference>
<evidence type="ECO:0000313" key="13">
    <source>
        <dbReference type="Proteomes" id="UP000280960"/>
    </source>
</evidence>
<keyword evidence="6" id="KW-0560">Oxidoreductase</keyword>
<accession>A0A3G2R2P0</accession>
<evidence type="ECO:0000256" key="8">
    <source>
        <dbReference type="ARBA" id="ARBA00023014"/>
    </source>
</evidence>
<dbReference type="InterPro" id="IPR007197">
    <property type="entry name" value="rSAM"/>
</dbReference>
<dbReference type="SFLD" id="SFLDS00029">
    <property type="entry name" value="Radical_SAM"/>
    <property type="match status" value="1"/>
</dbReference>
<evidence type="ECO:0000256" key="2">
    <source>
        <dbReference type="ARBA" id="ARBA00009777"/>
    </source>
</evidence>
<evidence type="ECO:0000256" key="6">
    <source>
        <dbReference type="ARBA" id="ARBA00023002"/>
    </source>
</evidence>
<dbReference type="Gene3D" id="3.30.70.20">
    <property type="match status" value="1"/>
</dbReference>
<dbReference type="KEGG" id="bacg:D2962_03005"/>
<dbReference type="SFLD" id="SFLDG01118">
    <property type="entry name" value="activating_enzymes__group_2"/>
    <property type="match status" value="1"/>
</dbReference>
<evidence type="ECO:0000259" key="10">
    <source>
        <dbReference type="PROSITE" id="PS51379"/>
    </source>
</evidence>
<dbReference type="NCBIfam" id="TIGR02494">
    <property type="entry name" value="PFLE_PFLC"/>
    <property type="match status" value="1"/>
</dbReference>
<name>A0A3G2R2P0_9FIRM</name>
<dbReference type="PROSITE" id="PS51379">
    <property type="entry name" value="4FE4S_FER_2"/>
    <property type="match status" value="2"/>
</dbReference>
<evidence type="ECO:0000256" key="1">
    <source>
        <dbReference type="ARBA" id="ARBA00001966"/>
    </source>
</evidence>
<dbReference type="InterPro" id="IPR013785">
    <property type="entry name" value="Aldolase_TIM"/>
</dbReference>
<reference evidence="12 13" key="1">
    <citation type="submission" date="2018-10" db="EMBL/GenBank/DDBJ databases">
        <authorList>
            <person name="Zhang X."/>
        </authorList>
    </citation>
    <scope>NUCLEOTIDE SEQUENCE [LARGE SCALE GENOMIC DNA]</scope>
    <source>
        <strain evidence="12 13">SK-G1</strain>
    </source>
</reference>
<keyword evidence="8" id="KW-0411">Iron-sulfur</keyword>
<feature type="domain" description="4Fe-4S ferredoxin-type" evidence="10">
    <location>
        <begin position="82"/>
        <end position="111"/>
    </location>
</feature>
<dbReference type="SUPFAM" id="SSF102114">
    <property type="entry name" value="Radical SAM enzymes"/>
    <property type="match status" value="1"/>
</dbReference>
<organism evidence="12 13">
    <name type="scientific">Biomaibacter acetigenes</name>
    <dbReference type="NCBI Taxonomy" id="2316383"/>
    <lineage>
        <taxon>Bacteria</taxon>
        <taxon>Bacillati</taxon>
        <taxon>Bacillota</taxon>
        <taxon>Clostridia</taxon>
        <taxon>Thermosediminibacterales</taxon>
        <taxon>Tepidanaerobacteraceae</taxon>
        <taxon>Biomaibacter</taxon>
    </lineage>
</organism>
<dbReference type="InterPro" id="IPR058240">
    <property type="entry name" value="rSAM_sf"/>
</dbReference>
<dbReference type="Gene3D" id="3.20.20.70">
    <property type="entry name" value="Aldolase class I"/>
    <property type="match status" value="1"/>
</dbReference>
<dbReference type="RefSeq" id="WP_122014095.1">
    <property type="nucleotide sequence ID" value="NZ_CP033169.1"/>
</dbReference>
<evidence type="ECO:0000256" key="3">
    <source>
        <dbReference type="ARBA" id="ARBA00022485"/>
    </source>
</evidence>
<dbReference type="AlphaFoldDB" id="A0A3G2R2P0"/>
<dbReference type="Pfam" id="PF00037">
    <property type="entry name" value="Fer4"/>
    <property type="match status" value="2"/>
</dbReference>
<keyword evidence="7" id="KW-0408">Iron</keyword>
<keyword evidence="4" id="KW-0949">S-adenosyl-L-methionine</keyword>
<evidence type="ECO:0000256" key="4">
    <source>
        <dbReference type="ARBA" id="ARBA00022691"/>
    </source>
</evidence>
<dbReference type="PROSITE" id="PS51918">
    <property type="entry name" value="RADICAL_SAM"/>
    <property type="match status" value="1"/>
</dbReference>
<evidence type="ECO:0000256" key="9">
    <source>
        <dbReference type="ARBA" id="ARBA00047365"/>
    </source>
</evidence>
<comment type="cofactor">
    <cofactor evidence="1">
        <name>[4Fe-4S] cluster</name>
        <dbReference type="ChEBI" id="CHEBI:49883"/>
    </cofactor>
</comment>
<dbReference type="PANTHER" id="PTHR30352">
    <property type="entry name" value="PYRUVATE FORMATE-LYASE-ACTIVATING ENZYME"/>
    <property type="match status" value="1"/>
</dbReference>
<evidence type="ECO:0000259" key="11">
    <source>
        <dbReference type="PROSITE" id="PS51918"/>
    </source>
</evidence>
<dbReference type="SUPFAM" id="SSF54862">
    <property type="entry name" value="4Fe-4S ferredoxins"/>
    <property type="match status" value="1"/>
</dbReference>
<evidence type="ECO:0000313" key="12">
    <source>
        <dbReference type="EMBL" id="AYO29710.1"/>
    </source>
</evidence>
<keyword evidence="5" id="KW-0479">Metal-binding</keyword>
<dbReference type="InterPro" id="IPR012839">
    <property type="entry name" value="Organic_radical_activase"/>
</dbReference>
<comment type="catalytic activity">
    <reaction evidence="9">
        <text>glycyl-[protein] + reduced [flavodoxin] + S-adenosyl-L-methionine = glycin-2-yl radical-[protein] + semiquinone [flavodoxin] + 5'-deoxyadenosine + L-methionine + H(+)</text>
        <dbReference type="Rhea" id="RHEA:61976"/>
        <dbReference type="Rhea" id="RHEA-COMP:10622"/>
        <dbReference type="Rhea" id="RHEA-COMP:14480"/>
        <dbReference type="Rhea" id="RHEA-COMP:15993"/>
        <dbReference type="Rhea" id="RHEA-COMP:15994"/>
        <dbReference type="ChEBI" id="CHEBI:15378"/>
        <dbReference type="ChEBI" id="CHEBI:17319"/>
        <dbReference type="ChEBI" id="CHEBI:29947"/>
        <dbReference type="ChEBI" id="CHEBI:32722"/>
        <dbReference type="ChEBI" id="CHEBI:57618"/>
        <dbReference type="ChEBI" id="CHEBI:57844"/>
        <dbReference type="ChEBI" id="CHEBI:59789"/>
        <dbReference type="ChEBI" id="CHEBI:140311"/>
    </reaction>
</comment>
<keyword evidence="13" id="KW-1185">Reference proteome</keyword>